<keyword evidence="2 5" id="KW-0690">Ribosome biogenesis</keyword>
<dbReference type="InterPro" id="IPR056792">
    <property type="entry name" value="PRC_RimM"/>
</dbReference>
<dbReference type="PANTHER" id="PTHR33692:SF1">
    <property type="entry name" value="RIBOSOME MATURATION FACTOR RIMM"/>
    <property type="match status" value="1"/>
</dbReference>
<gene>
    <name evidence="5 8" type="primary">rimM</name>
    <name evidence="8" type="ORF">GSY69_08930</name>
</gene>
<reference evidence="8 9" key="1">
    <citation type="submission" date="2020-01" db="EMBL/GenBank/DDBJ databases">
        <authorList>
            <person name="Deng T."/>
        </authorList>
    </citation>
    <scope>NUCLEOTIDE SEQUENCE [LARGE SCALE GENOMIC DNA]</scope>
    <source>
        <strain evidence="8 9">5221</strain>
    </source>
</reference>
<dbReference type="RefSeq" id="WP_160953508.1">
    <property type="nucleotide sequence ID" value="NZ_WWEQ01000035.1"/>
</dbReference>
<protein>
    <recommendedName>
        <fullName evidence="5">Ribosome maturation factor RimM</fullName>
    </recommendedName>
</protein>
<dbReference type="InterPro" id="IPR011961">
    <property type="entry name" value="RimM"/>
</dbReference>
<dbReference type="GO" id="GO:0006364">
    <property type="term" value="P:rRNA processing"/>
    <property type="evidence" value="ECO:0007669"/>
    <property type="project" value="UniProtKB-UniRule"/>
</dbReference>
<keyword evidence="9" id="KW-1185">Reference proteome</keyword>
<evidence type="ECO:0000256" key="1">
    <source>
        <dbReference type="ARBA" id="ARBA00022490"/>
    </source>
</evidence>
<dbReference type="PANTHER" id="PTHR33692">
    <property type="entry name" value="RIBOSOME MATURATION FACTOR RIMM"/>
    <property type="match status" value="1"/>
</dbReference>
<evidence type="ECO:0000259" key="6">
    <source>
        <dbReference type="Pfam" id="PF01782"/>
    </source>
</evidence>
<comment type="domain">
    <text evidence="5">The PRC barrel domain binds ribosomal protein uS19.</text>
</comment>
<dbReference type="GO" id="GO:0043022">
    <property type="term" value="F:ribosome binding"/>
    <property type="evidence" value="ECO:0007669"/>
    <property type="project" value="InterPro"/>
</dbReference>
<dbReference type="SUPFAM" id="SSF50346">
    <property type="entry name" value="PRC-barrel domain"/>
    <property type="match status" value="1"/>
</dbReference>
<proteinExistence type="inferred from homology"/>
<comment type="function">
    <text evidence="5">An accessory protein needed during the final step in the assembly of 30S ribosomal subunit, possibly for assembly of the head region. Essential for efficient processing of 16S rRNA. May be needed both before and after RbfA during the maturation of 16S rRNA. It has affinity for free ribosomal 30S subunits but not for 70S ribosomes.</text>
</comment>
<keyword evidence="3 5" id="KW-0698">rRNA processing</keyword>
<dbReference type="Pfam" id="PF24986">
    <property type="entry name" value="PRC_RimM"/>
    <property type="match status" value="1"/>
</dbReference>
<accession>A0A6N9H971</accession>
<keyword evidence="4 5" id="KW-0143">Chaperone</keyword>
<feature type="domain" description="Ribosome maturation factor RimM PRC barrel" evidence="7">
    <location>
        <begin position="95"/>
        <end position="161"/>
    </location>
</feature>
<evidence type="ECO:0000256" key="4">
    <source>
        <dbReference type="ARBA" id="ARBA00023186"/>
    </source>
</evidence>
<dbReference type="InterPro" id="IPR011033">
    <property type="entry name" value="PRC_barrel-like_sf"/>
</dbReference>
<feature type="domain" description="RimM N-terminal" evidence="6">
    <location>
        <begin position="4"/>
        <end position="84"/>
    </location>
</feature>
<evidence type="ECO:0000256" key="2">
    <source>
        <dbReference type="ARBA" id="ARBA00022517"/>
    </source>
</evidence>
<comment type="subcellular location">
    <subcellularLocation>
        <location evidence="5">Cytoplasm</location>
    </subcellularLocation>
</comment>
<evidence type="ECO:0000313" key="9">
    <source>
        <dbReference type="Proteomes" id="UP000469215"/>
    </source>
</evidence>
<dbReference type="InterPro" id="IPR009000">
    <property type="entry name" value="Transl_B-barrel_sf"/>
</dbReference>
<organism evidence="8 9">
    <name type="scientific">Brevibacterium rongguiense</name>
    <dbReference type="NCBI Taxonomy" id="2695267"/>
    <lineage>
        <taxon>Bacteria</taxon>
        <taxon>Bacillati</taxon>
        <taxon>Actinomycetota</taxon>
        <taxon>Actinomycetes</taxon>
        <taxon>Micrococcales</taxon>
        <taxon>Brevibacteriaceae</taxon>
        <taxon>Brevibacterium</taxon>
    </lineage>
</organism>
<keyword evidence="1 5" id="KW-0963">Cytoplasm</keyword>
<evidence type="ECO:0000256" key="5">
    <source>
        <dbReference type="HAMAP-Rule" id="MF_00014"/>
    </source>
</evidence>
<dbReference type="Gene3D" id="2.40.30.60">
    <property type="entry name" value="RimM"/>
    <property type="match status" value="1"/>
</dbReference>
<comment type="caution">
    <text evidence="8">The sequence shown here is derived from an EMBL/GenBank/DDBJ whole genome shotgun (WGS) entry which is preliminary data.</text>
</comment>
<dbReference type="SUPFAM" id="SSF50447">
    <property type="entry name" value="Translation proteins"/>
    <property type="match status" value="1"/>
</dbReference>
<dbReference type="EMBL" id="WWEQ01000035">
    <property type="protein sequence ID" value="MYM20084.1"/>
    <property type="molecule type" value="Genomic_DNA"/>
</dbReference>
<dbReference type="GO" id="GO:0042274">
    <property type="term" value="P:ribosomal small subunit biogenesis"/>
    <property type="evidence" value="ECO:0007669"/>
    <property type="project" value="UniProtKB-UniRule"/>
</dbReference>
<dbReference type="Pfam" id="PF01782">
    <property type="entry name" value="RimM"/>
    <property type="match status" value="1"/>
</dbReference>
<sequence>MSHVVARLGKPHGIRGEVTVEVRTDDPDERFVPGAVFSTEPDIGELTLARARWHRDRLLLTFDEIPDRNRAEEVRNTLIGVDAEADEAEDAWLIEDLVGAQAIRAGEVVGEIADVTTGAAQDLLHLRLPDGREVLVPFVEALVPVVDLEARRVEIDPPDGLLEG</sequence>
<dbReference type="Proteomes" id="UP000469215">
    <property type="component" value="Unassembled WGS sequence"/>
</dbReference>
<dbReference type="GO" id="GO:0005840">
    <property type="term" value="C:ribosome"/>
    <property type="evidence" value="ECO:0007669"/>
    <property type="project" value="InterPro"/>
</dbReference>
<comment type="subunit">
    <text evidence="5">Binds ribosomal protein uS19.</text>
</comment>
<dbReference type="Gene3D" id="2.30.30.240">
    <property type="entry name" value="PRC-barrel domain"/>
    <property type="match status" value="1"/>
</dbReference>
<dbReference type="AlphaFoldDB" id="A0A6N9H971"/>
<dbReference type="InterPro" id="IPR036976">
    <property type="entry name" value="RimM_N_sf"/>
</dbReference>
<evidence type="ECO:0000313" key="8">
    <source>
        <dbReference type="EMBL" id="MYM20084.1"/>
    </source>
</evidence>
<dbReference type="InterPro" id="IPR002676">
    <property type="entry name" value="RimM_N"/>
</dbReference>
<evidence type="ECO:0000256" key="3">
    <source>
        <dbReference type="ARBA" id="ARBA00022552"/>
    </source>
</evidence>
<dbReference type="NCBIfam" id="TIGR02273">
    <property type="entry name" value="16S_RimM"/>
    <property type="match status" value="1"/>
</dbReference>
<name>A0A6N9H971_9MICO</name>
<dbReference type="GO" id="GO:0005737">
    <property type="term" value="C:cytoplasm"/>
    <property type="evidence" value="ECO:0007669"/>
    <property type="project" value="UniProtKB-SubCell"/>
</dbReference>
<evidence type="ECO:0000259" key="7">
    <source>
        <dbReference type="Pfam" id="PF24986"/>
    </source>
</evidence>
<dbReference type="HAMAP" id="MF_00014">
    <property type="entry name" value="Ribosome_mat_RimM"/>
    <property type="match status" value="1"/>
</dbReference>
<comment type="similarity">
    <text evidence="5">Belongs to the RimM family.</text>
</comment>